<evidence type="ECO:0000313" key="2">
    <source>
        <dbReference type="Proteomes" id="UP000191153"/>
    </source>
</evidence>
<keyword evidence="2" id="KW-1185">Reference proteome</keyword>
<evidence type="ECO:0000313" key="1">
    <source>
        <dbReference type="EMBL" id="SKA04715.1"/>
    </source>
</evidence>
<dbReference type="EMBL" id="FUWX01000026">
    <property type="protein sequence ID" value="SKA04715.1"/>
    <property type="molecule type" value="Genomic_DNA"/>
</dbReference>
<name>A0A1T4QLY8_9FUSO</name>
<proteinExistence type="predicted"/>
<accession>A0A1T4QLY8</accession>
<dbReference type="Proteomes" id="UP000191153">
    <property type="component" value="Unassembled WGS sequence"/>
</dbReference>
<dbReference type="AlphaFoldDB" id="A0A1T4QLY8"/>
<dbReference type="RefSeq" id="WP_078694800.1">
    <property type="nucleotide sequence ID" value="NZ_FUWX01000026.1"/>
</dbReference>
<organism evidence="1 2">
    <name type="scientific">Cetobacterium ceti</name>
    <dbReference type="NCBI Taxonomy" id="180163"/>
    <lineage>
        <taxon>Bacteria</taxon>
        <taxon>Fusobacteriati</taxon>
        <taxon>Fusobacteriota</taxon>
        <taxon>Fusobacteriia</taxon>
        <taxon>Fusobacteriales</taxon>
        <taxon>Fusobacteriaceae</taxon>
        <taxon>Cetobacterium</taxon>
    </lineage>
</organism>
<reference evidence="1 2" key="1">
    <citation type="submission" date="2017-02" db="EMBL/GenBank/DDBJ databases">
        <authorList>
            <person name="Peterson S.W."/>
        </authorList>
    </citation>
    <scope>NUCLEOTIDE SEQUENCE [LARGE SCALE GENOMIC DNA]</scope>
    <source>
        <strain evidence="1 2">ATCC 700028</strain>
    </source>
</reference>
<gene>
    <name evidence="1" type="ORF">SAMN02745174_02373</name>
</gene>
<protein>
    <submittedName>
        <fullName evidence="1">Uncharacterized protein</fullName>
    </submittedName>
</protein>
<sequence>MLSQIYIQNALILIGETTIPNFNKAMIKKLAASNIHRPNNRISDINSHQTHIAITGEEMNIFPFIANFNYLQRNTTEKTYIPLGINLSSNNLINLGIQNLNPFLFLQTYTYCYIRQGNQNPQIQLSLLSKDAPLFLTFRNYLYEGDYLIVLCDDSTFYFYGAKSNLNLSTGVYY</sequence>